<dbReference type="Gene3D" id="3.40.50.261">
    <property type="entry name" value="Succinyl-CoA synthetase domains"/>
    <property type="match status" value="2"/>
</dbReference>
<dbReference type="PANTHER" id="PTHR42793">
    <property type="entry name" value="COA BINDING DOMAIN CONTAINING PROTEIN"/>
    <property type="match status" value="1"/>
</dbReference>
<evidence type="ECO:0000259" key="1">
    <source>
        <dbReference type="SMART" id="SM00881"/>
    </source>
</evidence>
<dbReference type="EMBL" id="GDID01005781">
    <property type="protein sequence ID" value="JAP90825.1"/>
    <property type="molecule type" value="Transcribed_RNA"/>
</dbReference>
<gene>
    <name evidence="2" type="ORF">TPC1_17761</name>
</gene>
<proteinExistence type="predicted"/>
<sequence length="835" mass="92719">LPKNFAPMTFTPHKNVDSINEILARASVRSPPVLFEFEAYDLFTLLNINVPKYKYVELSKLDELDKFMQKDQKYVLKCHIPGCLHKTDIGGVLLPFTLENKAEKLPTFIENIKKQGYNLEGVIVVEMCQFFNSGMSNGELLLSCFNDETFGPSICFGLGGTAIEYYGQIMNQSQVFLPVFLDFESKIVRKTIEEMPCSQFLLGNIRGQKKQIQSLDEVMNPVAQFAEFARYYSHYNPEAEYVLDELEINPIVVSKQGQLTALDGVVRVKKNPNFKQDKSLVNAYEATKPLYKVASLFAAESVCIVGASGKNADNPGTIIINKYLSIPEAFRPTVTCIHPKEESMFGCKCYKNLDEHIKHAKPELIILGTAAAITAQYIEEIIVKQACNAVFTLAGGFAETVEGAIAEKKLRTLIAEYNSDIKLNPLRPVINGPNTVGYKYVSAESEVNTTFTASYKSSGDHAKGHDNAALIAQSGAFMLSRISNLANRVAPRFCMSVGNQMCVTACDCLEWLLTEQSELNAKFGVQESSEFIKKCNAAKAGIDVYGIYIEGLLPYEGIRLMHLIARARAQGKMVIIYKAGRSKEGSSAVAGHTASMAGSYSQFADLMDLAGAVVAGQADVFEDAMFAACCLVKRFRQMPKLSQQKTHYNVSGQSNAGFERCQMADHIFYFQDSNKYIKLPDFDEETAKKLMDAFNKYKLGAVIDVQQILDTTALIPDSAYEEITKVLLESKCVDTACISFLPEIHMIKTLSGEFGAQYGEDCEHDPNSIIQRYINLYKNGIQKPWVIATTSGYKYDVARNTLRDAGLPVFDSSDRASRALANLLRAWVGKFGMLE</sequence>
<dbReference type="InterPro" id="IPR016102">
    <property type="entry name" value="Succinyl-CoA_synth-like"/>
</dbReference>
<reference evidence="2" key="1">
    <citation type="submission" date="2015-07" db="EMBL/GenBank/DDBJ databases">
        <title>Adaptation to a free-living lifestyle via gene acquisitions in the diplomonad Trepomonas sp. PC1.</title>
        <authorList>
            <person name="Xu F."/>
            <person name="Jerlstrom-Hultqvist J."/>
            <person name="Kolisko M."/>
            <person name="Simpson A.G.B."/>
            <person name="Roger A.J."/>
            <person name="Svard S.G."/>
            <person name="Andersson J.O."/>
        </authorList>
    </citation>
    <scope>NUCLEOTIDE SEQUENCE</scope>
    <source>
        <strain evidence="2">PC1</strain>
    </source>
</reference>
<dbReference type="SMART" id="SM00881">
    <property type="entry name" value="CoA_binding"/>
    <property type="match status" value="1"/>
</dbReference>
<feature type="non-terminal residue" evidence="2">
    <location>
        <position position="1"/>
    </location>
</feature>
<dbReference type="Pfam" id="PF13607">
    <property type="entry name" value="Succ_CoA_lig"/>
    <property type="match status" value="1"/>
</dbReference>
<evidence type="ECO:0000313" key="2">
    <source>
        <dbReference type="EMBL" id="JAP90825.1"/>
    </source>
</evidence>
<dbReference type="PANTHER" id="PTHR42793:SF1">
    <property type="entry name" value="PEPTIDYL-LYSINE N-ACETYLTRANSFERASE PATZ"/>
    <property type="match status" value="1"/>
</dbReference>
<feature type="domain" description="CoA-binding" evidence="1">
    <location>
        <begin position="296"/>
        <end position="397"/>
    </location>
</feature>
<dbReference type="SUPFAM" id="SSF56059">
    <property type="entry name" value="Glutathione synthetase ATP-binding domain-like"/>
    <property type="match status" value="1"/>
</dbReference>
<dbReference type="Pfam" id="PF13549">
    <property type="entry name" value="ATP-grasp_5"/>
    <property type="match status" value="1"/>
</dbReference>
<dbReference type="SUPFAM" id="SSF52210">
    <property type="entry name" value="Succinyl-CoA synthetase domains"/>
    <property type="match status" value="2"/>
</dbReference>
<dbReference type="InterPro" id="IPR036291">
    <property type="entry name" value="NAD(P)-bd_dom_sf"/>
</dbReference>
<accession>A0A146K4M8</accession>
<dbReference type="Pfam" id="PF13380">
    <property type="entry name" value="CoA_binding_2"/>
    <property type="match status" value="1"/>
</dbReference>
<dbReference type="AlphaFoldDB" id="A0A146K4M8"/>
<dbReference type="Gene3D" id="3.30.470.20">
    <property type="entry name" value="ATP-grasp fold, B domain"/>
    <property type="match status" value="1"/>
</dbReference>
<dbReference type="InterPro" id="IPR032875">
    <property type="entry name" value="Succ_CoA_lig_flav_dom"/>
</dbReference>
<dbReference type="InterPro" id="IPR003781">
    <property type="entry name" value="CoA-bd"/>
</dbReference>
<dbReference type="Gene3D" id="3.40.50.720">
    <property type="entry name" value="NAD(P)-binding Rossmann-like Domain"/>
    <property type="match status" value="1"/>
</dbReference>
<organism evidence="2">
    <name type="scientific">Trepomonas sp. PC1</name>
    <dbReference type="NCBI Taxonomy" id="1076344"/>
    <lineage>
        <taxon>Eukaryota</taxon>
        <taxon>Metamonada</taxon>
        <taxon>Diplomonadida</taxon>
        <taxon>Hexamitidae</taxon>
        <taxon>Hexamitinae</taxon>
        <taxon>Trepomonas</taxon>
    </lineage>
</organism>
<protein>
    <submittedName>
        <fullName evidence="2">Acyl-CoA synthetase</fullName>
    </submittedName>
</protein>
<name>A0A146K4M8_9EUKA</name>
<dbReference type="SUPFAM" id="SSF51735">
    <property type="entry name" value="NAD(P)-binding Rossmann-fold domains"/>
    <property type="match status" value="1"/>
</dbReference>